<comment type="cofactor">
    <cofactor evidence="1">
        <name>heme</name>
        <dbReference type="ChEBI" id="CHEBI:30413"/>
    </cofactor>
</comment>
<keyword evidence="4" id="KW-0479">Metal-binding</keyword>
<evidence type="ECO:0000256" key="2">
    <source>
        <dbReference type="ARBA" id="ARBA00010617"/>
    </source>
</evidence>
<evidence type="ECO:0000256" key="7">
    <source>
        <dbReference type="ARBA" id="ARBA00023033"/>
    </source>
</evidence>
<evidence type="ECO:0000313" key="9">
    <source>
        <dbReference type="Proteomes" id="UP000593561"/>
    </source>
</evidence>
<dbReference type="AlphaFoldDB" id="A0A7J8TGG3"/>
<sequence>MELENLPFGFTLAAVACCNICLCNMVLSASQEGQGILTSDGESWLIQRKTAALEFTTRTLRQATGRWGNRTNKNRLWCILDKASNEKKAMDLQDLGYPKGVTASEDEV</sequence>
<reference evidence="8 9" key="1">
    <citation type="journal article" date="2019" name="Genome Biol. Evol.">
        <title>Insights into the evolution of the New World diploid cottons (Gossypium, subgenus Houzingenia) based on genome sequencing.</title>
        <authorList>
            <person name="Grover C.E."/>
            <person name="Arick M.A. 2nd"/>
            <person name="Thrash A."/>
            <person name="Conover J.L."/>
            <person name="Sanders W.S."/>
            <person name="Peterson D.G."/>
            <person name="Frelichowski J.E."/>
            <person name="Scheffler J.A."/>
            <person name="Scheffler B.E."/>
            <person name="Wendel J.F."/>
        </authorList>
    </citation>
    <scope>NUCLEOTIDE SEQUENCE [LARGE SCALE GENOMIC DNA]</scope>
    <source>
        <strain evidence="8">27</strain>
        <tissue evidence="8">Leaf</tissue>
    </source>
</reference>
<evidence type="ECO:0000256" key="3">
    <source>
        <dbReference type="ARBA" id="ARBA00022617"/>
    </source>
</evidence>
<evidence type="ECO:0000256" key="6">
    <source>
        <dbReference type="ARBA" id="ARBA00023004"/>
    </source>
</evidence>
<evidence type="ECO:0000256" key="4">
    <source>
        <dbReference type="ARBA" id="ARBA00022723"/>
    </source>
</evidence>
<accession>A0A7J8TGG3</accession>
<evidence type="ECO:0000256" key="5">
    <source>
        <dbReference type="ARBA" id="ARBA00023002"/>
    </source>
</evidence>
<evidence type="ECO:0000256" key="1">
    <source>
        <dbReference type="ARBA" id="ARBA00001971"/>
    </source>
</evidence>
<dbReference type="EMBL" id="JABFAC010248133">
    <property type="protein sequence ID" value="MBA0637267.1"/>
    <property type="molecule type" value="Genomic_DNA"/>
</dbReference>
<protein>
    <submittedName>
        <fullName evidence="8">Uncharacterized protein</fullName>
    </submittedName>
</protein>
<gene>
    <name evidence="8" type="ORF">Godav_025554</name>
</gene>
<proteinExistence type="inferred from homology"/>
<keyword evidence="7" id="KW-0503">Monooxygenase</keyword>
<keyword evidence="3" id="KW-0349">Heme</keyword>
<organism evidence="8 9">
    <name type="scientific">Gossypium davidsonii</name>
    <name type="common">Davidson's cotton</name>
    <name type="synonym">Gossypium klotzschianum subsp. davidsonii</name>
    <dbReference type="NCBI Taxonomy" id="34287"/>
    <lineage>
        <taxon>Eukaryota</taxon>
        <taxon>Viridiplantae</taxon>
        <taxon>Streptophyta</taxon>
        <taxon>Embryophyta</taxon>
        <taxon>Tracheophyta</taxon>
        <taxon>Spermatophyta</taxon>
        <taxon>Magnoliopsida</taxon>
        <taxon>eudicotyledons</taxon>
        <taxon>Gunneridae</taxon>
        <taxon>Pentapetalae</taxon>
        <taxon>rosids</taxon>
        <taxon>malvids</taxon>
        <taxon>Malvales</taxon>
        <taxon>Malvaceae</taxon>
        <taxon>Malvoideae</taxon>
        <taxon>Gossypium</taxon>
    </lineage>
</organism>
<dbReference type="GO" id="GO:0046872">
    <property type="term" value="F:metal ion binding"/>
    <property type="evidence" value="ECO:0007669"/>
    <property type="project" value="UniProtKB-KW"/>
</dbReference>
<keyword evidence="9" id="KW-1185">Reference proteome</keyword>
<dbReference type="Proteomes" id="UP000593561">
    <property type="component" value="Unassembled WGS sequence"/>
</dbReference>
<keyword evidence="5" id="KW-0560">Oxidoreductase</keyword>
<comment type="caution">
    <text evidence="8">The sequence shown here is derived from an EMBL/GenBank/DDBJ whole genome shotgun (WGS) entry which is preliminary data.</text>
</comment>
<evidence type="ECO:0000313" key="8">
    <source>
        <dbReference type="EMBL" id="MBA0637267.1"/>
    </source>
</evidence>
<comment type="similarity">
    <text evidence="2">Belongs to the cytochrome P450 family.</text>
</comment>
<keyword evidence="6" id="KW-0408">Iron</keyword>
<dbReference type="GO" id="GO:0004497">
    <property type="term" value="F:monooxygenase activity"/>
    <property type="evidence" value="ECO:0007669"/>
    <property type="project" value="UniProtKB-KW"/>
</dbReference>
<name>A0A7J8TGG3_GOSDV</name>
<dbReference type="PANTHER" id="PTHR24296">
    <property type="entry name" value="CYTOCHROME P450"/>
    <property type="match status" value="1"/>
</dbReference>